<protein>
    <submittedName>
        <fullName evidence="2">Uncharacterized protein</fullName>
    </submittedName>
</protein>
<reference evidence="2" key="1">
    <citation type="journal article" date="2023" name="Mol. Phylogenet. Evol.">
        <title>Genome-scale phylogeny and comparative genomics of the fungal order Sordariales.</title>
        <authorList>
            <person name="Hensen N."/>
            <person name="Bonometti L."/>
            <person name="Westerberg I."/>
            <person name="Brannstrom I.O."/>
            <person name="Guillou S."/>
            <person name="Cros-Aarteil S."/>
            <person name="Calhoun S."/>
            <person name="Haridas S."/>
            <person name="Kuo A."/>
            <person name="Mondo S."/>
            <person name="Pangilinan J."/>
            <person name="Riley R."/>
            <person name="LaButti K."/>
            <person name="Andreopoulos B."/>
            <person name="Lipzen A."/>
            <person name="Chen C."/>
            <person name="Yan M."/>
            <person name="Daum C."/>
            <person name="Ng V."/>
            <person name="Clum A."/>
            <person name="Steindorff A."/>
            <person name="Ohm R.A."/>
            <person name="Martin F."/>
            <person name="Silar P."/>
            <person name="Natvig D.O."/>
            <person name="Lalanne C."/>
            <person name="Gautier V."/>
            <person name="Ament-Velasquez S.L."/>
            <person name="Kruys A."/>
            <person name="Hutchinson M.I."/>
            <person name="Powell A.J."/>
            <person name="Barry K."/>
            <person name="Miller A.N."/>
            <person name="Grigoriev I.V."/>
            <person name="Debuchy R."/>
            <person name="Gladieux P."/>
            <person name="Hiltunen Thoren M."/>
            <person name="Johannesson H."/>
        </authorList>
    </citation>
    <scope>NUCLEOTIDE SEQUENCE</scope>
    <source>
        <strain evidence="2">CBS 232.78</strain>
    </source>
</reference>
<feature type="compositionally biased region" description="Low complexity" evidence="1">
    <location>
        <begin position="1"/>
        <end position="28"/>
    </location>
</feature>
<name>A0AAE0K1R1_9PEZI</name>
<gene>
    <name evidence="2" type="ORF">B0H63DRAFT_76776</name>
</gene>
<evidence type="ECO:0000256" key="1">
    <source>
        <dbReference type="SAM" id="MobiDB-lite"/>
    </source>
</evidence>
<reference evidence="2" key="2">
    <citation type="submission" date="2023-06" db="EMBL/GenBank/DDBJ databases">
        <authorList>
            <consortium name="Lawrence Berkeley National Laboratory"/>
            <person name="Haridas S."/>
            <person name="Hensen N."/>
            <person name="Bonometti L."/>
            <person name="Westerberg I."/>
            <person name="Brannstrom I.O."/>
            <person name="Guillou S."/>
            <person name="Cros-Aarteil S."/>
            <person name="Calhoun S."/>
            <person name="Kuo A."/>
            <person name="Mondo S."/>
            <person name="Pangilinan J."/>
            <person name="Riley R."/>
            <person name="LaButti K."/>
            <person name="Andreopoulos B."/>
            <person name="Lipzen A."/>
            <person name="Chen C."/>
            <person name="Yanf M."/>
            <person name="Daum C."/>
            <person name="Ng V."/>
            <person name="Clum A."/>
            <person name="Steindorff A."/>
            <person name="Ohm R."/>
            <person name="Martin F."/>
            <person name="Silar P."/>
            <person name="Natvig D."/>
            <person name="Lalanne C."/>
            <person name="Gautier V."/>
            <person name="Ament-velasquez S.L."/>
            <person name="Kruys A."/>
            <person name="Hutchinson M.I."/>
            <person name="Powell A.J."/>
            <person name="Barry K."/>
            <person name="Miller A.N."/>
            <person name="Grigoriev I.V."/>
            <person name="Debuchy R."/>
            <person name="Gladieux P."/>
            <person name="Thoren M.H."/>
            <person name="Johannesson H."/>
        </authorList>
    </citation>
    <scope>NUCLEOTIDE SEQUENCE</scope>
    <source>
        <strain evidence="2">CBS 232.78</strain>
    </source>
</reference>
<dbReference type="EMBL" id="JAULSW010000010">
    <property type="protein sequence ID" value="KAK3368493.1"/>
    <property type="molecule type" value="Genomic_DNA"/>
</dbReference>
<feature type="compositionally biased region" description="Acidic residues" evidence="1">
    <location>
        <begin position="29"/>
        <end position="40"/>
    </location>
</feature>
<keyword evidence="3" id="KW-1185">Reference proteome</keyword>
<accession>A0AAE0K1R1</accession>
<evidence type="ECO:0000313" key="3">
    <source>
        <dbReference type="Proteomes" id="UP001285441"/>
    </source>
</evidence>
<comment type="caution">
    <text evidence="2">The sequence shown here is derived from an EMBL/GenBank/DDBJ whole genome shotgun (WGS) entry which is preliminary data.</text>
</comment>
<proteinExistence type="predicted"/>
<dbReference type="Proteomes" id="UP001285441">
    <property type="component" value="Unassembled WGS sequence"/>
</dbReference>
<evidence type="ECO:0000313" key="2">
    <source>
        <dbReference type="EMBL" id="KAK3368493.1"/>
    </source>
</evidence>
<feature type="region of interest" description="Disordered" evidence="1">
    <location>
        <begin position="1"/>
        <end position="75"/>
    </location>
</feature>
<sequence>MMSLPSDFGLSDSELGSSESGRAGNSSSDDPDPSIDECDDEGCRRPRKGPRTGISALTSPESEFTAAPHPTHDTSHVPFHVRNADIFARQVSTAVAEAWDYRFRYKPVYALLLMWEEDDLDVASEVSSLEDTLRSDYRYDTAV</sequence>
<dbReference type="AlphaFoldDB" id="A0AAE0K1R1"/>
<organism evidence="2 3">
    <name type="scientific">Podospora didyma</name>
    <dbReference type="NCBI Taxonomy" id="330526"/>
    <lineage>
        <taxon>Eukaryota</taxon>
        <taxon>Fungi</taxon>
        <taxon>Dikarya</taxon>
        <taxon>Ascomycota</taxon>
        <taxon>Pezizomycotina</taxon>
        <taxon>Sordariomycetes</taxon>
        <taxon>Sordariomycetidae</taxon>
        <taxon>Sordariales</taxon>
        <taxon>Podosporaceae</taxon>
        <taxon>Podospora</taxon>
    </lineage>
</organism>